<keyword evidence="1" id="KW-1133">Transmembrane helix</keyword>
<comment type="caution">
    <text evidence="3">The sequence shown here is derived from an EMBL/GenBank/DDBJ whole genome shotgun (WGS) entry which is preliminary data.</text>
</comment>
<evidence type="ECO:0000256" key="2">
    <source>
        <dbReference type="SAM" id="SignalP"/>
    </source>
</evidence>
<accession>A0ABS5BR41</accession>
<keyword evidence="1" id="KW-0812">Transmembrane</keyword>
<dbReference type="RefSeq" id="WP_210654232.1">
    <property type="nucleotide sequence ID" value="NZ_JAGKQQ010000001.1"/>
</dbReference>
<keyword evidence="1" id="KW-0472">Membrane</keyword>
<protein>
    <recommendedName>
        <fullName evidence="5">PEP-CTERM sorting domain-containing protein</fullName>
    </recommendedName>
</protein>
<keyword evidence="4" id="KW-1185">Reference proteome</keyword>
<feature type="transmembrane region" description="Helical" evidence="1">
    <location>
        <begin position="223"/>
        <end position="241"/>
    </location>
</feature>
<feature type="chain" id="PRO_5045403118" description="PEP-CTERM sorting domain-containing protein" evidence="2">
    <location>
        <begin position="25"/>
        <end position="251"/>
    </location>
</feature>
<dbReference type="Proteomes" id="UP000676565">
    <property type="component" value="Unassembled WGS sequence"/>
</dbReference>
<organism evidence="3 4">
    <name type="scientific">Gemmata palustris</name>
    <dbReference type="NCBI Taxonomy" id="2822762"/>
    <lineage>
        <taxon>Bacteria</taxon>
        <taxon>Pseudomonadati</taxon>
        <taxon>Planctomycetota</taxon>
        <taxon>Planctomycetia</taxon>
        <taxon>Gemmatales</taxon>
        <taxon>Gemmataceae</taxon>
        <taxon>Gemmata</taxon>
    </lineage>
</organism>
<keyword evidence="2" id="KW-0732">Signal</keyword>
<dbReference type="EMBL" id="JAGKQQ010000001">
    <property type="protein sequence ID" value="MBP3956207.1"/>
    <property type="molecule type" value="Genomic_DNA"/>
</dbReference>
<feature type="signal peptide" evidence="2">
    <location>
        <begin position="1"/>
        <end position="24"/>
    </location>
</feature>
<reference evidence="3 4" key="1">
    <citation type="submission" date="2021-04" db="EMBL/GenBank/DDBJ databases">
        <authorList>
            <person name="Ivanova A."/>
        </authorList>
    </citation>
    <scope>NUCLEOTIDE SEQUENCE [LARGE SCALE GENOMIC DNA]</scope>
    <source>
        <strain evidence="3 4">G18</strain>
    </source>
</reference>
<evidence type="ECO:0000256" key="1">
    <source>
        <dbReference type="SAM" id="Phobius"/>
    </source>
</evidence>
<evidence type="ECO:0000313" key="4">
    <source>
        <dbReference type="Proteomes" id="UP000676565"/>
    </source>
</evidence>
<gene>
    <name evidence="3" type="ORF">J8F10_13030</name>
</gene>
<name>A0ABS5BR41_9BACT</name>
<sequence>MPLSRRFFAALTLLLFAQAPTARAGFIIYSGSDAGASSGSPRPNSDAAAAAFDAAAGALGAVSVIDFESAPLGAFASLNAAPGVTITGAGGTSGPPSILDAPTGTPDAIYGYNTTAGGARFLYTQGGTVTVTFGTGVQAFGAYISGIQFSGETITFNDGSSQTVDIPGLTAADGGIAFVGFTDAGKSITSITFNLNGTPGGPDFIAIDDVRFVHADSVTATPAPSGLVLAATGGFMGLFYARRRPRTAPAA</sequence>
<evidence type="ECO:0000313" key="3">
    <source>
        <dbReference type="EMBL" id="MBP3956207.1"/>
    </source>
</evidence>
<proteinExistence type="predicted"/>
<evidence type="ECO:0008006" key="5">
    <source>
        <dbReference type="Google" id="ProtNLM"/>
    </source>
</evidence>